<dbReference type="EMBL" id="EQ974008">
    <property type="protein sequence ID" value="EEF35712.1"/>
    <property type="molecule type" value="Genomic_DNA"/>
</dbReference>
<proteinExistence type="predicted"/>
<dbReference type="AlphaFoldDB" id="B9SL21"/>
<keyword evidence="2" id="KW-1185">Reference proteome</keyword>
<evidence type="ECO:0000313" key="1">
    <source>
        <dbReference type="EMBL" id="EEF35712.1"/>
    </source>
</evidence>
<name>B9SL21_RICCO</name>
<reference evidence="2" key="1">
    <citation type="journal article" date="2010" name="Nat. Biotechnol.">
        <title>Draft genome sequence of the oilseed species Ricinus communis.</title>
        <authorList>
            <person name="Chan A.P."/>
            <person name="Crabtree J."/>
            <person name="Zhao Q."/>
            <person name="Lorenzi H."/>
            <person name="Orvis J."/>
            <person name="Puiu D."/>
            <person name="Melake-Berhan A."/>
            <person name="Jones K.M."/>
            <person name="Redman J."/>
            <person name="Chen G."/>
            <person name="Cahoon E.B."/>
            <person name="Gedil M."/>
            <person name="Stanke M."/>
            <person name="Haas B.J."/>
            <person name="Wortman J.R."/>
            <person name="Fraser-Liggett C.M."/>
            <person name="Ravel J."/>
            <person name="Rabinowicz P.D."/>
        </authorList>
    </citation>
    <scope>NUCLEOTIDE SEQUENCE [LARGE SCALE GENOMIC DNA]</scope>
    <source>
        <strain evidence="2">cv. Hale</strain>
    </source>
</reference>
<dbReference type="Proteomes" id="UP000008311">
    <property type="component" value="Unassembled WGS sequence"/>
</dbReference>
<dbReference type="InParanoid" id="B9SL21"/>
<protein>
    <submittedName>
        <fullName evidence="1">Uncharacterized protein</fullName>
    </submittedName>
</protein>
<sequence length="145" mass="16499">MTKIGRVYQGSGILKKTFTFLSEMFSNVSSSQEKKEADIDIENHDEDDDDDFFNDQIFLDVVVELEKLINENSQQEKEIDIVIEVDVAVAEQAQQVILELETPVIEVRELGYVPNVDFSDAELATAFTNYLATKKLSRENIKKSC</sequence>
<gene>
    <name evidence="1" type="ORF">RCOM_0848900</name>
</gene>
<evidence type="ECO:0000313" key="2">
    <source>
        <dbReference type="Proteomes" id="UP000008311"/>
    </source>
</evidence>
<accession>B9SL21</accession>
<organism evidence="1 2">
    <name type="scientific">Ricinus communis</name>
    <name type="common">Castor bean</name>
    <dbReference type="NCBI Taxonomy" id="3988"/>
    <lineage>
        <taxon>Eukaryota</taxon>
        <taxon>Viridiplantae</taxon>
        <taxon>Streptophyta</taxon>
        <taxon>Embryophyta</taxon>
        <taxon>Tracheophyta</taxon>
        <taxon>Spermatophyta</taxon>
        <taxon>Magnoliopsida</taxon>
        <taxon>eudicotyledons</taxon>
        <taxon>Gunneridae</taxon>
        <taxon>Pentapetalae</taxon>
        <taxon>rosids</taxon>
        <taxon>fabids</taxon>
        <taxon>Malpighiales</taxon>
        <taxon>Euphorbiaceae</taxon>
        <taxon>Acalyphoideae</taxon>
        <taxon>Acalypheae</taxon>
        <taxon>Ricinus</taxon>
    </lineage>
</organism>